<dbReference type="EMBL" id="AP023322">
    <property type="protein sequence ID" value="BCI64337.1"/>
    <property type="molecule type" value="Genomic_DNA"/>
</dbReference>
<keyword evidence="5" id="KW-0560">Oxidoreductase</keyword>
<evidence type="ECO:0000256" key="5">
    <source>
        <dbReference type="ARBA" id="ARBA00023002"/>
    </source>
</evidence>
<evidence type="ECO:0000313" key="7">
    <source>
        <dbReference type="EMBL" id="BCI64337.1"/>
    </source>
</evidence>
<keyword evidence="8" id="KW-1185">Reference proteome</keyword>
<comment type="similarity">
    <text evidence="2">Belongs to the nitroreductase family.</text>
</comment>
<evidence type="ECO:0000313" key="8">
    <source>
        <dbReference type="Proteomes" id="UP000594042"/>
    </source>
</evidence>
<dbReference type="PANTHER" id="PTHR43673">
    <property type="entry name" value="NAD(P)H NITROREDUCTASE YDGI-RELATED"/>
    <property type="match status" value="1"/>
</dbReference>
<evidence type="ECO:0000256" key="3">
    <source>
        <dbReference type="ARBA" id="ARBA00022630"/>
    </source>
</evidence>
<dbReference type="CDD" id="cd20609">
    <property type="entry name" value="nitroreductase"/>
    <property type="match status" value="1"/>
</dbReference>
<reference evidence="8" key="1">
    <citation type="submission" date="2020-07" db="EMBL/GenBank/DDBJ databases">
        <title>Complete genome sequencing of Coprobacter sp. strain 2CBH44.</title>
        <authorList>
            <person name="Sakamoto M."/>
            <person name="Murakami T."/>
            <person name="Mori H."/>
        </authorList>
    </citation>
    <scope>NUCLEOTIDE SEQUENCE [LARGE SCALE GENOMIC DNA]</scope>
    <source>
        <strain evidence="8">2CBH44</strain>
    </source>
</reference>
<evidence type="ECO:0000256" key="2">
    <source>
        <dbReference type="ARBA" id="ARBA00007118"/>
    </source>
</evidence>
<name>A0A7G1I4D7_9BACT</name>
<dbReference type="KEGG" id="copr:Cop2CBH44_26900"/>
<keyword evidence="4" id="KW-0288">FMN</keyword>
<comment type="cofactor">
    <cofactor evidence="1">
        <name>FMN</name>
        <dbReference type="ChEBI" id="CHEBI:58210"/>
    </cofactor>
</comment>
<organism evidence="7 8">
    <name type="scientific">Coprobacter secundus subsp. similis</name>
    <dbReference type="NCBI Taxonomy" id="2751153"/>
    <lineage>
        <taxon>Bacteria</taxon>
        <taxon>Pseudomonadati</taxon>
        <taxon>Bacteroidota</taxon>
        <taxon>Bacteroidia</taxon>
        <taxon>Bacteroidales</taxon>
        <taxon>Barnesiellaceae</taxon>
        <taxon>Coprobacter</taxon>
    </lineage>
</organism>
<evidence type="ECO:0000259" key="6">
    <source>
        <dbReference type="Pfam" id="PF00881"/>
    </source>
</evidence>
<dbReference type="InterPro" id="IPR000415">
    <property type="entry name" value="Nitroreductase-like"/>
</dbReference>
<evidence type="ECO:0000256" key="4">
    <source>
        <dbReference type="ARBA" id="ARBA00022643"/>
    </source>
</evidence>
<keyword evidence="3" id="KW-0285">Flavoprotein</keyword>
<protein>
    <submittedName>
        <fullName evidence="7">Nitroreductase</fullName>
    </submittedName>
</protein>
<dbReference type="AlphaFoldDB" id="A0A7G1I4D7"/>
<dbReference type="InterPro" id="IPR029479">
    <property type="entry name" value="Nitroreductase"/>
</dbReference>
<dbReference type="SUPFAM" id="SSF55469">
    <property type="entry name" value="FMN-dependent nitroreductase-like"/>
    <property type="match status" value="1"/>
</dbReference>
<dbReference type="PANTHER" id="PTHR43673:SF2">
    <property type="entry name" value="NITROREDUCTASE"/>
    <property type="match status" value="1"/>
</dbReference>
<dbReference type="Proteomes" id="UP000594042">
    <property type="component" value="Chromosome"/>
</dbReference>
<feature type="domain" description="Nitroreductase" evidence="6">
    <location>
        <begin position="22"/>
        <end position="65"/>
    </location>
</feature>
<sequence>MYLVDDKTRESDMDMLTLSRLRCSVRDYASRNVEKEKLEYVLEAARLAPSAVNFQPWFFVVIKGEEGCNHIRQCYDREWFRSAPMYILVCADHRFSWVRKSDGKDHADIDVAIATEHICLAAAEKELGTCWVCNFDTDLCKQLFNLPNGVEPVVIVPIGYPKEPEVFVSTPKRRKAFNEIVKWESF</sequence>
<gene>
    <name evidence="7" type="ORF">Cop2CBH44_26900</name>
</gene>
<dbReference type="Pfam" id="PF00881">
    <property type="entry name" value="Nitroreductase"/>
    <property type="match status" value="2"/>
</dbReference>
<proteinExistence type="inferred from homology"/>
<accession>A0A7G1I4D7</accession>
<dbReference type="Gene3D" id="3.40.109.10">
    <property type="entry name" value="NADH Oxidase"/>
    <property type="match status" value="1"/>
</dbReference>
<evidence type="ECO:0000256" key="1">
    <source>
        <dbReference type="ARBA" id="ARBA00001917"/>
    </source>
</evidence>
<dbReference type="GO" id="GO:0016491">
    <property type="term" value="F:oxidoreductase activity"/>
    <property type="evidence" value="ECO:0007669"/>
    <property type="project" value="UniProtKB-KW"/>
</dbReference>
<feature type="domain" description="Nitroreductase" evidence="6">
    <location>
        <begin position="72"/>
        <end position="160"/>
    </location>
</feature>